<proteinExistence type="predicted"/>
<comment type="caution">
    <text evidence="1">The sequence shown here is derived from an EMBL/GenBank/DDBJ whole genome shotgun (WGS) entry which is preliminary data.</text>
</comment>
<evidence type="ECO:0000313" key="2">
    <source>
        <dbReference type="Proteomes" id="UP000829398"/>
    </source>
</evidence>
<dbReference type="EMBL" id="CM039177">
    <property type="protein sequence ID" value="KAH9697695.1"/>
    <property type="molecule type" value="Genomic_DNA"/>
</dbReference>
<protein>
    <submittedName>
        <fullName evidence="1">Uncharacterized protein</fullName>
    </submittedName>
</protein>
<evidence type="ECO:0000313" key="1">
    <source>
        <dbReference type="EMBL" id="KAH9697695.1"/>
    </source>
</evidence>
<organism evidence="1 2">
    <name type="scientific">Citrus sinensis</name>
    <name type="common">Sweet orange</name>
    <name type="synonym">Citrus aurantium var. sinensis</name>
    <dbReference type="NCBI Taxonomy" id="2711"/>
    <lineage>
        <taxon>Eukaryota</taxon>
        <taxon>Viridiplantae</taxon>
        <taxon>Streptophyta</taxon>
        <taxon>Embryophyta</taxon>
        <taxon>Tracheophyta</taxon>
        <taxon>Spermatophyta</taxon>
        <taxon>Magnoliopsida</taxon>
        <taxon>eudicotyledons</taxon>
        <taxon>Gunneridae</taxon>
        <taxon>Pentapetalae</taxon>
        <taxon>rosids</taxon>
        <taxon>malvids</taxon>
        <taxon>Sapindales</taxon>
        <taxon>Rutaceae</taxon>
        <taxon>Aurantioideae</taxon>
        <taxon>Citrus</taxon>
    </lineage>
</organism>
<sequence>MKASESISDYFTRVVTVSNELKRNDEELKEVRIIEKILRSVDSKFDHIVVTIDEIRDLEDMTIEQLQGRLQAYEEKLKKKQGIEEQLLKMEVNPKKREENSDNERRHYVRGRGRGRGRECRAPSTRIEERVNYTKEKNGEDGILLLAHNDTSGGQENTWYLDTGASNLMSGNRSMFVQLSESVNGSVAFGDDSKVPMKGRGNILFRARDGSHQIISNVYYVPNMKSNILILGQLLEKGYDIHLKDCSLFLRDDKGNLITKVKMSNNRMFPLNIQNDVAKCLKACHKDPSWIWYLRYKHLNFGGLELLFKKNMVKGLPYTNHPDQLCEGCLLGKQFRKSFPKESNSRAQKPLELIHIDVCGPFKPNSLAMRSDRGGEFTSKEFVEFCETNGIRRPLTVPRSPQQNGITERKNRTILDMARSMLKSKRLPKEFWAEAVACAVYLSNRSPTRSVWGKTPQEAWSGRKLGITHLRVFESIAHVHVPDKSRAKLDDKSEKFIFIGYDNNPKGYKLYNPNNGKIMINRDVVFDEEEE</sequence>
<dbReference type="Proteomes" id="UP000829398">
    <property type="component" value="Chromosome 8"/>
</dbReference>
<accession>A0ACB8IL72</accession>
<reference evidence="2" key="1">
    <citation type="journal article" date="2023" name="Hortic. Res.">
        <title>A chromosome-level phased genome enabling allele-level studies in sweet orange: a case study on citrus Huanglongbing tolerance.</title>
        <authorList>
            <person name="Wu B."/>
            <person name="Yu Q."/>
            <person name="Deng Z."/>
            <person name="Duan Y."/>
            <person name="Luo F."/>
            <person name="Gmitter F. Jr."/>
        </authorList>
    </citation>
    <scope>NUCLEOTIDE SEQUENCE [LARGE SCALE GENOMIC DNA]</scope>
    <source>
        <strain evidence="2">cv. Valencia</strain>
    </source>
</reference>
<keyword evidence="2" id="KW-1185">Reference proteome</keyword>
<name>A0ACB8IL72_CITSI</name>
<gene>
    <name evidence="1" type="ORF">KPL71_023716</name>
</gene>